<dbReference type="Gene3D" id="2.130.10.10">
    <property type="entry name" value="YVTN repeat-like/Quinoprotein amine dehydrogenase"/>
    <property type="match status" value="1"/>
</dbReference>
<gene>
    <name evidence="2" type="ORF">QF035_000318</name>
</gene>
<keyword evidence="3" id="KW-1185">Reference proteome</keyword>
<reference evidence="2 3" key="1">
    <citation type="submission" date="2023-07" db="EMBL/GenBank/DDBJ databases">
        <title>Comparative genomics of wheat-associated soil bacteria to identify genetic determinants of phenazine resistance.</title>
        <authorList>
            <person name="Mouncey N."/>
        </authorList>
    </citation>
    <scope>NUCLEOTIDE SEQUENCE [LARGE SCALE GENOMIC DNA]</scope>
    <source>
        <strain evidence="2 3">V2I4</strain>
    </source>
</reference>
<protein>
    <submittedName>
        <fullName evidence="2">Uncharacterized protein</fullName>
    </submittedName>
</protein>
<evidence type="ECO:0000313" key="3">
    <source>
        <dbReference type="Proteomes" id="UP001230328"/>
    </source>
</evidence>
<organism evidence="2 3">
    <name type="scientific">Streptomyces umbrinus</name>
    <dbReference type="NCBI Taxonomy" id="67370"/>
    <lineage>
        <taxon>Bacteria</taxon>
        <taxon>Bacillati</taxon>
        <taxon>Actinomycetota</taxon>
        <taxon>Actinomycetes</taxon>
        <taxon>Kitasatosporales</taxon>
        <taxon>Streptomycetaceae</taxon>
        <taxon>Streptomyces</taxon>
        <taxon>Streptomyces phaeochromogenes group</taxon>
    </lineage>
</organism>
<proteinExistence type="predicted"/>
<feature type="compositionally biased region" description="Low complexity" evidence="1">
    <location>
        <begin position="450"/>
        <end position="474"/>
    </location>
</feature>
<dbReference type="RefSeq" id="WP_307517621.1">
    <property type="nucleotide sequence ID" value="NZ_JAUSZI010000002.1"/>
</dbReference>
<sequence length="673" mass="71456">MHSPERYHLYLLNADGSPGRRFALFGLAKKATDWTKGEWGHDYGLSNFAAAPGGSWIATSGDLGLALWDNQGTAAREKWAHEWWKTGERTPLRLLALDDTLITFAANTITGLAAADGSTLWSIGGEGGFGGGVVSGDRRTAVIWSDADGGRVYVIRGGALVNTIPTAAGEVSVSADGSFLAVTFRNQLKAYDPARGLLWTYTGDDLLRRPRVSPDGTRVAVGNELGTLAVLWRDGTKLVTKDLKALPVSAWLPDGGLLVATWTGTVLRYTAALDERRRTRLTPSETDIRPKLLTPDPVPAVRRAGWGNATATQDLTPNLIRTTSALLDVRLVNPTRYVDLGKQNAVALLTDGRADAPANPWVSGSVIGAIRIQDGTGRSCCSPSTPSARRSDSRESPSPRTPPTPCRGCAMSNCSGGTPKPGSGRTARNSFPTRAPCTATPSRPCPPPVSGCAPPAAASGPWATSGSANSSSTAPWWATPTGTVLEGNALAVLFDDRDDDVHGIVEDSEAADIQIGGAAAGTRCLRLKKAVERYPTSRAPFGHAMHDWDFRIVENPSAPGECRYLQFAWNALSPATTGICVRLGPAKSAPIFSASIGDSHWSPQTSMVEKRFEGRVPADWEVVRVGLWKFTAGAVKVVDQLALRSNGDGALFDQIVLARTEAALPILPWPPST</sequence>
<accession>A0ABU0SJ72</accession>
<evidence type="ECO:0000313" key="2">
    <source>
        <dbReference type="EMBL" id="MDQ1022736.1"/>
    </source>
</evidence>
<feature type="region of interest" description="Disordered" evidence="1">
    <location>
        <begin position="377"/>
        <end position="474"/>
    </location>
</feature>
<dbReference type="Proteomes" id="UP001230328">
    <property type="component" value="Unassembled WGS sequence"/>
</dbReference>
<evidence type="ECO:0000256" key="1">
    <source>
        <dbReference type="SAM" id="MobiDB-lite"/>
    </source>
</evidence>
<dbReference type="SUPFAM" id="SSF82171">
    <property type="entry name" value="DPP6 N-terminal domain-like"/>
    <property type="match status" value="1"/>
</dbReference>
<dbReference type="InterPro" id="IPR015943">
    <property type="entry name" value="WD40/YVTN_repeat-like_dom_sf"/>
</dbReference>
<dbReference type="EMBL" id="JAUSZI010000002">
    <property type="protein sequence ID" value="MDQ1022736.1"/>
    <property type="molecule type" value="Genomic_DNA"/>
</dbReference>
<comment type="caution">
    <text evidence="2">The sequence shown here is derived from an EMBL/GenBank/DDBJ whole genome shotgun (WGS) entry which is preliminary data.</text>
</comment>
<name>A0ABU0SJ72_9ACTN</name>